<gene>
    <name evidence="9" type="ORF">FPY71_06400</name>
</gene>
<dbReference type="GO" id="GO:0050660">
    <property type="term" value="F:flavin adenine dinucleotide binding"/>
    <property type="evidence" value="ECO:0007669"/>
    <property type="project" value="InterPro"/>
</dbReference>
<evidence type="ECO:0000259" key="7">
    <source>
        <dbReference type="PROSITE" id="PS00623"/>
    </source>
</evidence>
<dbReference type="InterPro" id="IPR012132">
    <property type="entry name" value="GMC_OxRdtase"/>
</dbReference>
<feature type="domain" description="Glucose-methanol-choline oxidoreductase N-terminal" evidence="7">
    <location>
        <begin position="90"/>
        <end position="113"/>
    </location>
</feature>
<reference evidence="9 10" key="1">
    <citation type="submission" date="2019-08" db="EMBL/GenBank/DDBJ databases">
        <title>Aureimonas fodiniaquatilis sp. nov., isolated from a coal mine wastewater.</title>
        <authorList>
            <person name="Kim W."/>
        </authorList>
    </citation>
    <scope>NUCLEOTIDE SEQUENCE [LARGE SCALE GENOMIC DNA]</scope>
    <source>
        <strain evidence="9 10">CAU 1482</strain>
    </source>
</reference>
<dbReference type="SUPFAM" id="SSF54373">
    <property type="entry name" value="FAD-linked reductases, C-terminal domain"/>
    <property type="match status" value="1"/>
</dbReference>
<dbReference type="SUPFAM" id="SSF51905">
    <property type="entry name" value="FAD/NAD(P)-binding domain"/>
    <property type="match status" value="1"/>
</dbReference>
<protein>
    <submittedName>
        <fullName evidence="9">FAD-binding protein</fullName>
    </submittedName>
</protein>
<dbReference type="PROSITE" id="PS00624">
    <property type="entry name" value="GMC_OXRED_2"/>
    <property type="match status" value="1"/>
</dbReference>
<dbReference type="Pfam" id="PF05199">
    <property type="entry name" value="GMC_oxred_C"/>
    <property type="match status" value="1"/>
</dbReference>
<keyword evidence="10" id="KW-1185">Reference proteome</keyword>
<dbReference type="PANTHER" id="PTHR11552">
    <property type="entry name" value="GLUCOSE-METHANOL-CHOLINE GMC OXIDOREDUCTASE"/>
    <property type="match status" value="1"/>
</dbReference>
<dbReference type="PROSITE" id="PS00623">
    <property type="entry name" value="GMC_OXRED_1"/>
    <property type="match status" value="1"/>
</dbReference>
<evidence type="ECO:0000256" key="2">
    <source>
        <dbReference type="ARBA" id="ARBA00010790"/>
    </source>
</evidence>
<comment type="similarity">
    <text evidence="2 6">Belongs to the GMC oxidoreductase family.</text>
</comment>
<dbReference type="OrthoDB" id="9785276at2"/>
<evidence type="ECO:0000256" key="5">
    <source>
        <dbReference type="PIRSR" id="PIRSR000137-2"/>
    </source>
</evidence>
<dbReference type="PIRSF" id="PIRSF000137">
    <property type="entry name" value="Alcohol_oxidase"/>
    <property type="match status" value="1"/>
</dbReference>
<feature type="binding site" evidence="5">
    <location>
        <position position="92"/>
    </location>
    <ligand>
        <name>FAD</name>
        <dbReference type="ChEBI" id="CHEBI:57692"/>
    </ligand>
</feature>
<evidence type="ECO:0000259" key="8">
    <source>
        <dbReference type="PROSITE" id="PS00624"/>
    </source>
</evidence>
<dbReference type="PANTHER" id="PTHR11552:SF147">
    <property type="entry name" value="CHOLINE DEHYDROGENASE, MITOCHONDRIAL"/>
    <property type="match status" value="1"/>
</dbReference>
<dbReference type="GO" id="GO:0016614">
    <property type="term" value="F:oxidoreductase activity, acting on CH-OH group of donors"/>
    <property type="evidence" value="ECO:0007669"/>
    <property type="project" value="InterPro"/>
</dbReference>
<sequence length="572" mass="62446">MTYDYIIAGGGTAGAVLANRLSARPDVKVLVIEAGEDTPPGRVPAEILDSFAGLAYLNDRFLWNDLRVTTELRSHNRPEQAPRARKYEQARVLGGGSSINGQFANRGSPADYDEWESLGASGWNWDSVLPYFRKLERDYDFDGPLHGKDGPIAVSRIFKDQWPEHAKAMARALEEAGFDYIADQNGEFVDGYYPVAISNVYDRRVSTAIAYLTSTVRQRPNLTILTRTQVCRLLFDGARCVGVVAADKSGEKTYHAREVIVSSGAIYSPALLLRSGIGPAAELRALNIDVVADVPGVGKRLMDHPAVAVAAFVKPQARINGRTRRHLMLGLRLSSGMAGIPAGDMAVSISTKSAWHKVGDQLATANIWVNKTYSDKGEVRLKSADWRDQPAVDFNLLADPRDIERLMAAFKTMAAAIQSPLMSDAVADPFPASYSDKVRQVAAITPRNRVLTSILAKMLDGPDSLRRMLIRTFILEGAPLEVLLRDDDELEAFVRRAAVGVWHASCSCRMGAMEDPMAVVDPEGRVKNTSGLRVIDASIFPTIPCGNTNLPVIMLAERMSDLILADAEVHAA</sequence>
<dbReference type="AlphaFoldDB" id="A0A5B0DUQ0"/>
<keyword evidence="3 6" id="KW-0285">Flavoprotein</keyword>
<feature type="binding site" evidence="5">
    <location>
        <begin position="502"/>
        <end position="503"/>
    </location>
    <ligand>
        <name>FAD</name>
        <dbReference type="ChEBI" id="CHEBI:57692"/>
    </ligand>
</feature>
<evidence type="ECO:0000256" key="4">
    <source>
        <dbReference type="ARBA" id="ARBA00022827"/>
    </source>
</evidence>
<dbReference type="RefSeq" id="WP_149298879.1">
    <property type="nucleotide sequence ID" value="NZ_VTWH01000002.1"/>
</dbReference>
<organism evidence="9 10">
    <name type="scientific">Aureimonas fodinaquatilis</name>
    <dbReference type="NCBI Taxonomy" id="2565783"/>
    <lineage>
        <taxon>Bacteria</taxon>
        <taxon>Pseudomonadati</taxon>
        <taxon>Pseudomonadota</taxon>
        <taxon>Alphaproteobacteria</taxon>
        <taxon>Hyphomicrobiales</taxon>
        <taxon>Aurantimonadaceae</taxon>
        <taxon>Aureimonas</taxon>
    </lineage>
</organism>
<dbReference type="Pfam" id="PF00732">
    <property type="entry name" value="GMC_oxred_N"/>
    <property type="match status" value="1"/>
</dbReference>
<feature type="binding site" evidence="5">
    <location>
        <position position="230"/>
    </location>
    <ligand>
        <name>FAD</name>
        <dbReference type="ChEBI" id="CHEBI:57692"/>
    </ligand>
</feature>
<proteinExistence type="inferred from homology"/>
<comment type="caution">
    <text evidence="9">The sequence shown here is derived from an EMBL/GenBank/DDBJ whole genome shotgun (WGS) entry which is preliminary data.</text>
</comment>
<dbReference type="EMBL" id="VTWH01000002">
    <property type="protein sequence ID" value="KAA0970163.1"/>
    <property type="molecule type" value="Genomic_DNA"/>
</dbReference>
<evidence type="ECO:0000256" key="6">
    <source>
        <dbReference type="RuleBase" id="RU003968"/>
    </source>
</evidence>
<evidence type="ECO:0000313" key="10">
    <source>
        <dbReference type="Proteomes" id="UP000324738"/>
    </source>
</evidence>
<dbReference type="InterPro" id="IPR000172">
    <property type="entry name" value="GMC_OxRdtase_N"/>
</dbReference>
<evidence type="ECO:0000313" key="9">
    <source>
        <dbReference type="EMBL" id="KAA0970163.1"/>
    </source>
</evidence>
<name>A0A5B0DUQ0_9HYPH</name>
<dbReference type="InterPro" id="IPR036188">
    <property type="entry name" value="FAD/NAD-bd_sf"/>
</dbReference>
<accession>A0A5B0DUQ0</accession>
<evidence type="ECO:0000256" key="3">
    <source>
        <dbReference type="ARBA" id="ARBA00022630"/>
    </source>
</evidence>
<feature type="domain" description="Glucose-methanol-choline oxidoreductase N-terminal" evidence="8">
    <location>
        <begin position="264"/>
        <end position="278"/>
    </location>
</feature>
<keyword evidence="4 5" id="KW-0274">FAD</keyword>
<dbReference type="Proteomes" id="UP000324738">
    <property type="component" value="Unassembled WGS sequence"/>
</dbReference>
<comment type="cofactor">
    <cofactor evidence="1 5">
        <name>FAD</name>
        <dbReference type="ChEBI" id="CHEBI:57692"/>
    </cofactor>
</comment>
<evidence type="ECO:0000256" key="1">
    <source>
        <dbReference type="ARBA" id="ARBA00001974"/>
    </source>
</evidence>
<dbReference type="Gene3D" id="3.30.410.40">
    <property type="match status" value="1"/>
</dbReference>
<dbReference type="Gene3D" id="3.50.50.60">
    <property type="entry name" value="FAD/NAD(P)-binding domain"/>
    <property type="match status" value="2"/>
</dbReference>
<dbReference type="InterPro" id="IPR007867">
    <property type="entry name" value="GMC_OxRtase_C"/>
</dbReference>